<dbReference type="AlphaFoldDB" id="A0AAW5MX63"/>
<dbReference type="RefSeq" id="WP_258335306.1">
    <property type="nucleotide sequence ID" value="NZ_JANRHJ010000002.1"/>
</dbReference>
<dbReference type="Proteomes" id="UP001204579">
    <property type="component" value="Unassembled WGS sequence"/>
</dbReference>
<protein>
    <submittedName>
        <fullName evidence="1">Uncharacterized protein</fullName>
    </submittedName>
</protein>
<comment type="caution">
    <text evidence="1">The sequence shown here is derived from an EMBL/GenBank/DDBJ whole genome shotgun (WGS) entry which is preliminary data.</text>
</comment>
<name>A0AAW5MX63_9BACT</name>
<dbReference type="EMBL" id="JANRHJ010000002">
    <property type="protein sequence ID" value="MCR8872898.1"/>
    <property type="molecule type" value="Genomic_DNA"/>
</dbReference>
<sequence>MKKIKIHIGRIFRFHGKQYNSVGYFYKLKYDEKAFDANYYCHELYKPRMEDYHLNPRTGKKEYRAPCGSDEKEISYMLTARRFGIFKVEETQLFQKQTESHVCHYILALPFSFVK</sequence>
<organism evidence="1 2">
    <name type="scientific">Phocaeicola barnesiae</name>
    <dbReference type="NCBI Taxonomy" id="376804"/>
    <lineage>
        <taxon>Bacteria</taxon>
        <taxon>Pseudomonadati</taxon>
        <taxon>Bacteroidota</taxon>
        <taxon>Bacteroidia</taxon>
        <taxon>Bacteroidales</taxon>
        <taxon>Bacteroidaceae</taxon>
        <taxon>Phocaeicola</taxon>
    </lineage>
</organism>
<proteinExistence type="predicted"/>
<accession>A0AAW5MX63</accession>
<keyword evidence="2" id="KW-1185">Reference proteome</keyword>
<gene>
    <name evidence="1" type="ORF">NW209_02490</name>
</gene>
<evidence type="ECO:0000313" key="2">
    <source>
        <dbReference type="Proteomes" id="UP001204579"/>
    </source>
</evidence>
<reference evidence="1 2" key="1">
    <citation type="submission" date="2022-08" db="EMBL/GenBank/DDBJ databases">
        <authorList>
            <person name="Zeman M."/>
            <person name="Kubasova T."/>
        </authorList>
    </citation>
    <scope>NUCLEOTIDE SEQUENCE [LARGE SCALE GENOMIC DNA]</scope>
    <source>
        <strain evidence="1 2">ET62</strain>
    </source>
</reference>
<evidence type="ECO:0000313" key="1">
    <source>
        <dbReference type="EMBL" id="MCR8872898.1"/>
    </source>
</evidence>